<reference evidence="2" key="2">
    <citation type="submission" date="2015-01" db="EMBL/GenBank/DDBJ databases">
        <title>Evolutionary Origins and Diversification of the Mycorrhizal Mutualists.</title>
        <authorList>
            <consortium name="DOE Joint Genome Institute"/>
            <consortium name="Mycorrhizal Genomics Consortium"/>
            <person name="Kohler A."/>
            <person name="Kuo A."/>
            <person name="Nagy L.G."/>
            <person name="Floudas D."/>
            <person name="Copeland A."/>
            <person name="Barry K.W."/>
            <person name="Cichocki N."/>
            <person name="Veneault-Fourrey C."/>
            <person name="LaButti K."/>
            <person name="Lindquist E.A."/>
            <person name="Lipzen A."/>
            <person name="Lundell T."/>
            <person name="Morin E."/>
            <person name="Murat C."/>
            <person name="Riley R."/>
            <person name="Ohm R."/>
            <person name="Sun H."/>
            <person name="Tunlid A."/>
            <person name="Henrissat B."/>
            <person name="Grigoriev I.V."/>
            <person name="Hibbett D.S."/>
            <person name="Martin F."/>
        </authorList>
    </citation>
    <scope>NUCLEOTIDE SEQUENCE [LARGE SCALE GENOMIC DNA]</scope>
    <source>
        <strain evidence="2">F 1598</strain>
    </source>
</reference>
<sequence length="131" mass="14808">MWSQTEGRQLCRLVGPKCMTCVYPMATTSNHHHTSDGVSLEYLDERDHLPSPSEVPGRSSLALLVESPVFAIAQRDLQLSCIYQSAVFKLYCGFMSHTLVDQNTNRQNTYPCINPFSLTLDPIMSRLEQQI</sequence>
<reference evidence="1 2" key="1">
    <citation type="submission" date="2014-04" db="EMBL/GenBank/DDBJ databases">
        <authorList>
            <consortium name="DOE Joint Genome Institute"/>
            <person name="Kuo A."/>
            <person name="Tarkka M."/>
            <person name="Buscot F."/>
            <person name="Kohler A."/>
            <person name="Nagy L.G."/>
            <person name="Floudas D."/>
            <person name="Copeland A."/>
            <person name="Barry K.W."/>
            <person name="Cichocki N."/>
            <person name="Veneault-Fourrey C."/>
            <person name="LaButti K."/>
            <person name="Lindquist E.A."/>
            <person name="Lipzen A."/>
            <person name="Lundell T."/>
            <person name="Morin E."/>
            <person name="Murat C."/>
            <person name="Sun H."/>
            <person name="Tunlid A."/>
            <person name="Henrissat B."/>
            <person name="Grigoriev I.V."/>
            <person name="Hibbett D.S."/>
            <person name="Martin F."/>
            <person name="Nordberg H.P."/>
            <person name="Cantor M.N."/>
            <person name="Hua S.X."/>
        </authorList>
    </citation>
    <scope>NUCLEOTIDE SEQUENCE [LARGE SCALE GENOMIC DNA]</scope>
    <source>
        <strain evidence="1 2">F 1598</strain>
    </source>
</reference>
<evidence type="ECO:0000313" key="2">
    <source>
        <dbReference type="Proteomes" id="UP000054166"/>
    </source>
</evidence>
<dbReference type="AlphaFoldDB" id="A0A0C3B6B4"/>
<gene>
    <name evidence="1" type="ORF">PILCRDRAFT_489538</name>
</gene>
<name>A0A0C3B6B4_PILCF</name>
<evidence type="ECO:0000313" key="1">
    <source>
        <dbReference type="EMBL" id="KIM81773.1"/>
    </source>
</evidence>
<dbReference type="HOGENOM" id="CLU_1928402_0_0_1"/>
<keyword evidence="2" id="KW-1185">Reference proteome</keyword>
<dbReference type="EMBL" id="KN832997">
    <property type="protein sequence ID" value="KIM81773.1"/>
    <property type="molecule type" value="Genomic_DNA"/>
</dbReference>
<proteinExistence type="predicted"/>
<dbReference type="Proteomes" id="UP000054166">
    <property type="component" value="Unassembled WGS sequence"/>
</dbReference>
<organism evidence="1 2">
    <name type="scientific">Piloderma croceum (strain F 1598)</name>
    <dbReference type="NCBI Taxonomy" id="765440"/>
    <lineage>
        <taxon>Eukaryota</taxon>
        <taxon>Fungi</taxon>
        <taxon>Dikarya</taxon>
        <taxon>Basidiomycota</taxon>
        <taxon>Agaricomycotina</taxon>
        <taxon>Agaricomycetes</taxon>
        <taxon>Agaricomycetidae</taxon>
        <taxon>Atheliales</taxon>
        <taxon>Atheliaceae</taxon>
        <taxon>Piloderma</taxon>
    </lineage>
</organism>
<protein>
    <submittedName>
        <fullName evidence="1">Uncharacterized protein</fullName>
    </submittedName>
</protein>
<dbReference type="InParanoid" id="A0A0C3B6B4"/>
<accession>A0A0C3B6B4</accession>